<keyword evidence="3" id="KW-1003">Cell membrane</keyword>
<keyword evidence="7" id="KW-0653">Protein transport</keyword>
<proteinExistence type="inferred from homology"/>
<keyword evidence="7" id="KW-0813">Transport</keyword>
<dbReference type="EMBL" id="JFKA01000007">
    <property type="protein sequence ID" value="OSQ37238.1"/>
    <property type="molecule type" value="Genomic_DNA"/>
</dbReference>
<name>A0A1Y2KY12_9PROT</name>
<comment type="subcellular location">
    <subcellularLocation>
        <location evidence="1">Cell membrane</location>
        <topology evidence="1">Single-pass membrane protein</topology>
    </subcellularLocation>
    <subcellularLocation>
        <location evidence="7">Cell membrane</location>
        <topology evidence="7">Single-pass type II membrane protein</topology>
    </subcellularLocation>
</comment>
<sequence length="130" mass="14170">MQFRSRYRSTSPVIGLTPLIDVVFILLVFFMLASSFLDWRGYEMSVSVQNKSASVSADNPPALVRIDGAGAITINGNVVPLDTLPARLQRDYAGAQVHLQPVNGAKLQILVHVMDVLGRGGIHNVDLIEQ</sequence>
<dbReference type="InterPro" id="IPR003400">
    <property type="entry name" value="ExbD"/>
</dbReference>
<dbReference type="Proteomes" id="UP000193391">
    <property type="component" value="Unassembled WGS sequence"/>
</dbReference>
<reference evidence="9 10" key="1">
    <citation type="submission" date="2014-03" db="EMBL/GenBank/DDBJ databases">
        <title>The draft genome sequence of Thalassospira mesophila JCM 18969.</title>
        <authorList>
            <person name="Lai Q."/>
            <person name="Shao Z."/>
        </authorList>
    </citation>
    <scope>NUCLEOTIDE SEQUENCE [LARGE SCALE GENOMIC DNA]</scope>
    <source>
        <strain evidence="9 10">JCM 18969</strain>
    </source>
</reference>
<dbReference type="PANTHER" id="PTHR30558">
    <property type="entry name" value="EXBD MEMBRANE COMPONENT OF PMF-DRIVEN MACROMOLECULE IMPORT SYSTEM"/>
    <property type="match status" value="1"/>
</dbReference>
<dbReference type="RefSeq" id="WP_085584235.1">
    <property type="nucleotide sequence ID" value="NZ_JFKA01000007.1"/>
</dbReference>
<protein>
    <submittedName>
        <fullName evidence="9">Biopolymer transporter ExbD</fullName>
    </submittedName>
</protein>
<dbReference type="STRING" id="1293891.TMES_15720"/>
<dbReference type="Gene3D" id="3.30.420.270">
    <property type="match status" value="1"/>
</dbReference>
<accession>A0A1Y2KY12</accession>
<evidence type="ECO:0000256" key="2">
    <source>
        <dbReference type="ARBA" id="ARBA00005811"/>
    </source>
</evidence>
<dbReference type="GO" id="GO:0005886">
    <property type="term" value="C:plasma membrane"/>
    <property type="evidence" value="ECO:0007669"/>
    <property type="project" value="UniProtKB-SubCell"/>
</dbReference>
<evidence type="ECO:0000256" key="8">
    <source>
        <dbReference type="SAM" id="Phobius"/>
    </source>
</evidence>
<gene>
    <name evidence="9" type="ORF">TMES_15720</name>
</gene>
<dbReference type="GO" id="GO:0022857">
    <property type="term" value="F:transmembrane transporter activity"/>
    <property type="evidence" value="ECO:0007669"/>
    <property type="project" value="InterPro"/>
</dbReference>
<comment type="similarity">
    <text evidence="2 7">Belongs to the ExbD/TolR family.</text>
</comment>
<evidence type="ECO:0000256" key="5">
    <source>
        <dbReference type="ARBA" id="ARBA00022989"/>
    </source>
</evidence>
<dbReference type="GO" id="GO:0015031">
    <property type="term" value="P:protein transport"/>
    <property type="evidence" value="ECO:0007669"/>
    <property type="project" value="UniProtKB-KW"/>
</dbReference>
<evidence type="ECO:0000256" key="1">
    <source>
        <dbReference type="ARBA" id="ARBA00004162"/>
    </source>
</evidence>
<feature type="transmembrane region" description="Helical" evidence="8">
    <location>
        <begin position="12"/>
        <end position="37"/>
    </location>
</feature>
<dbReference type="AlphaFoldDB" id="A0A1Y2KY12"/>
<evidence type="ECO:0000256" key="6">
    <source>
        <dbReference type="ARBA" id="ARBA00023136"/>
    </source>
</evidence>
<keyword evidence="5 8" id="KW-1133">Transmembrane helix</keyword>
<evidence type="ECO:0000313" key="9">
    <source>
        <dbReference type="EMBL" id="OSQ37238.1"/>
    </source>
</evidence>
<keyword evidence="6 8" id="KW-0472">Membrane</keyword>
<evidence type="ECO:0000256" key="4">
    <source>
        <dbReference type="ARBA" id="ARBA00022692"/>
    </source>
</evidence>
<keyword evidence="10" id="KW-1185">Reference proteome</keyword>
<dbReference type="OrthoDB" id="5456447at2"/>
<evidence type="ECO:0000313" key="10">
    <source>
        <dbReference type="Proteomes" id="UP000193391"/>
    </source>
</evidence>
<evidence type="ECO:0000256" key="7">
    <source>
        <dbReference type="RuleBase" id="RU003879"/>
    </source>
</evidence>
<dbReference type="PANTHER" id="PTHR30558:SF3">
    <property type="entry name" value="BIOPOLYMER TRANSPORT PROTEIN EXBD-RELATED"/>
    <property type="match status" value="1"/>
</dbReference>
<organism evidence="9 10">
    <name type="scientific">Thalassospira mesophila</name>
    <dbReference type="NCBI Taxonomy" id="1293891"/>
    <lineage>
        <taxon>Bacteria</taxon>
        <taxon>Pseudomonadati</taxon>
        <taxon>Pseudomonadota</taxon>
        <taxon>Alphaproteobacteria</taxon>
        <taxon>Rhodospirillales</taxon>
        <taxon>Thalassospiraceae</taxon>
        <taxon>Thalassospira</taxon>
    </lineage>
</organism>
<dbReference type="Pfam" id="PF02472">
    <property type="entry name" value="ExbD"/>
    <property type="match status" value="1"/>
</dbReference>
<keyword evidence="4 7" id="KW-0812">Transmembrane</keyword>
<comment type="caution">
    <text evidence="9">The sequence shown here is derived from an EMBL/GenBank/DDBJ whole genome shotgun (WGS) entry which is preliminary data.</text>
</comment>
<evidence type="ECO:0000256" key="3">
    <source>
        <dbReference type="ARBA" id="ARBA00022475"/>
    </source>
</evidence>